<dbReference type="Proteomes" id="UP000823561">
    <property type="component" value="Chromosome 10"/>
</dbReference>
<gene>
    <name evidence="3" type="ORF">AALO_G00135520</name>
</gene>
<comment type="caution">
    <text evidence="3">The sequence shown here is derived from an EMBL/GenBank/DDBJ whole genome shotgun (WGS) entry which is preliminary data.</text>
</comment>
<name>A0AAV6GKP4_9TELE</name>
<organism evidence="3 4">
    <name type="scientific">Alosa alosa</name>
    <name type="common">allis shad</name>
    <dbReference type="NCBI Taxonomy" id="278164"/>
    <lineage>
        <taxon>Eukaryota</taxon>
        <taxon>Metazoa</taxon>
        <taxon>Chordata</taxon>
        <taxon>Craniata</taxon>
        <taxon>Vertebrata</taxon>
        <taxon>Euteleostomi</taxon>
        <taxon>Actinopterygii</taxon>
        <taxon>Neopterygii</taxon>
        <taxon>Teleostei</taxon>
        <taxon>Clupei</taxon>
        <taxon>Clupeiformes</taxon>
        <taxon>Clupeoidei</taxon>
        <taxon>Clupeidae</taxon>
        <taxon>Alosa</taxon>
    </lineage>
</organism>
<dbReference type="AlphaFoldDB" id="A0AAV6GKP4"/>
<proteinExistence type="predicted"/>
<keyword evidence="2" id="KW-0472">Membrane</keyword>
<feature type="transmembrane region" description="Helical" evidence="2">
    <location>
        <begin position="12"/>
        <end position="31"/>
    </location>
</feature>
<sequence>MATFEYSEKSTVKLIISVSCVYVLAIFLGTVDAFPSSYHSLQDTSNSRHQRDISPTATTQQVRLHPGVVAAVVIVSLAALVAAIYIIRKYCFPQNDAVYRYSVLRQMEEQRTSATEESRLSEESDEDLLE</sequence>
<evidence type="ECO:0000256" key="2">
    <source>
        <dbReference type="SAM" id="Phobius"/>
    </source>
</evidence>
<evidence type="ECO:0000313" key="4">
    <source>
        <dbReference type="Proteomes" id="UP000823561"/>
    </source>
</evidence>
<feature type="region of interest" description="Disordered" evidence="1">
    <location>
        <begin position="110"/>
        <end position="130"/>
    </location>
</feature>
<evidence type="ECO:0000313" key="3">
    <source>
        <dbReference type="EMBL" id="KAG5274381.1"/>
    </source>
</evidence>
<evidence type="ECO:0000256" key="1">
    <source>
        <dbReference type="SAM" id="MobiDB-lite"/>
    </source>
</evidence>
<dbReference type="EMBL" id="JADWDJ010000010">
    <property type="protein sequence ID" value="KAG5274381.1"/>
    <property type="molecule type" value="Genomic_DNA"/>
</dbReference>
<feature type="compositionally biased region" description="Basic and acidic residues" evidence="1">
    <location>
        <begin position="110"/>
        <end position="122"/>
    </location>
</feature>
<reference evidence="3" key="1">
    <citation type="submission" date="2020-10" db="EMBL/GenBank/DDBJ databases">
        <title>Chromosome-scale genome assembly of the Allis shad, Alosa alosa.</title>
        <authorList>
            <person name="Margot Z."/>
            <person name="Christophe K."/>
            <person name="Cabau C."/>
            <person name="Louis A."/>
            <person name="Berthelot C."/>
            <person name="Parey E."/>
            <person name="Roest Crollius H."/>
            <person name="Montfort J."/>
            <person name="Robinson-Rechavi M."/>
            <person name="Bucao C."/>
            <person name="Bouchez O."/>
            <person name="Gislard M."/>
            <person name="Lluch J."/>
            <person name="Milhes M."/>
            <person name="Lampietro C."/>
            <person name="Lopez Roques C."/>
            <person name="Donnadieu C."/>
            <person name="Braasch I."/>
            <person name="Desvignes T."/>
            <person name="Postlethwait J."/>
            <person name="Bobe J."/>
            <person name="Guiguen Y."/>
        </authorList>
    </citation>
    <scope>NUCLEOTIDE SEQUENCE</scope>
    <source>
        <strain evidence="3">M-15738</strain>
        <tissue evidence="3">Blood</tissue>
    </source>
</reference>
<keyword evidence="4" id="KW-1185">Reference proteome</keyword>
<accession>A0AAV6GKP4</accession>
<keyword evidence="2" id="KW-0812">Transmembrane</keyword>
<protein>
    <submittedName>
        <fullName evidence="3">Uncharacterized protein</fullName>
    </submittedName>
</protein>
<feature type="transmembrane region" description="Helical" evidence="2">
    <location>
        <begin position="68"/>
        <end position="87"/>
    </location>
</feature>
<keyword evidence="2" id="KW-1133">Transmembrane helix</keyword>